<evidence type="ECO:0000256" key="1">
    <source>
        <dbReference type="SAM" id="MobiDB-lite"/>
    </source>
</evidence>
<dbReference type="GO" id="GO:0005765">
    <property type="term" value="C:lysosomal membrane"/>
    <property type="evidence" value="ECO:0007669"/>
    <property type="project" value="TreeGrafter"/>
</dbReference>
<dbReference type="PANTHER" id="PTHR12174">
    <property type="entry name" value="SIGNAL PEPTIDE PEPTIDASE"/>
    <property type="match status" value="1"/>
</dbReference>
<evidence type="ECO:0000313" key="3">
    <source>
        <dbReference type="Proteomes" id="UP000565207"/>
    </source>
</evidence>
<dbReference type="AlphaFoldDB" id="A0A7K6N9K2"/>
<comment type="caution">
    <text evidence="2">The sequence shown here is derived from an EMBL/GenBank/DDBJ whole genome shotgun (WGS) entry which is preliminary data.</text>
</comment>
<accession>A0A7K6N9K2</accession>
<organism evidence="2 3">
    <name type="scientific">Pedionomus torquatus</name>
    <name type="common">Plains-wanderer</name>
    <dbReference type="NCBI Taxonomy" id="227192"/>
    <lineage>
        <taxon>Eukaryota</taxon>
        <taxon>Metazoa</taxon>
        <taxon>Chordata</taxon>
        <taxon>Craniata</taxon>
        <taxon>Vertebrata</taxon>
        <taxon>Euteleostomi</taxon>
        <taxon>Archelosauria</taxon>
        <taxon>Archosauria</taxon>
        <taxon>Dinosauria</taxon>
        <taxon>Saurischia</taxon>
        <taxon>Theropoda</taxon>
        <taxon>Coelurosauria</taxon>
        <taxon>Aves</taxon>
        <taxon>Neognathae</taxon>
        <taxon>Neoaves</taxon>
        <taxon>Charadriiformes</taxon>
        <taxon>Pedionomidae</taxon>
        <taxon>Pedionomus</taxon>
    </lineage>
</organism>
<dbReference type="GO" id="GO:0030660">
    <property type="term" value="C:Golgi-associated vesicle membrane"/>
    <property type="evidence" value="ECO:0007669"/>
    <property type="project" value="TreeGrafter"/>
</dbReference>
<dbReference type="GO" id="GO:0033619">
    <property type="term" value="P:membrane protein proteolysis"/>
    <property type="evidence" value="ECO:0007669"/>
    <property type="project" value="TreeGrafter"/>
</dbReference>
<dbReference type="EMBL" id="VZRU01006042">
    <property type="protein sequence ID" value="NWW45886.1"/>
    <property type="molecule type" value="Genomic_DNA"/>
</dbReference>
<protein>
    <submittedName>
        <fullName evidence="2">SPP2B protein</fullName>
    </submittedName>
</protein>
<dbReference type="PANTHER" id="PTHR12174:SF39">
    <property type="entry name" value="SIGNAL PEPTIDE PEPTIDASE-LIKE 2B"/>
    <property type="match status" value="1"/>
</dbReference>
<sequence>MQMGQPALLYLVPCTLLTSFAVALWRKELAMFWTGSGFAKDLPQPPLVIAPVNCPELPKDSNLPASQQNAEQTTSPTLHVKELDGPTSAAEELADTDTKTDQSEISVAQSEEPADQNKDDLEGKSLNAEQNQLE</sequence>
<reference evidence="2 3" key="1">
    <citation type="submission" date="2019-09" db="EMBL/GenBank/DDBJ databases">
        <title>Bird 10,000 Genomes (B10K) Project - Family phase.</title>
        <authorList>
            <person name="Zhang G."/>
        </authorList>
    </citation>
    <scope>NUCLEOTIDE SEQUENCE [LARGE SCALE GENOMIC DNA]</scope>
    <source>
        <strain evidence="2">B10K-DU-029-80</strain>
        <tissue evidence="2">Muscle</tissue>
    </source>
</reference>
<dbReference type="GO" id="GO:0098554">
    <property type="term" value="C:cytoplasmic side of endoplasmic reticulum membrane"/>
    <property type="evidence" value="ECO:0007669"/>
    <property type="project" value="TreeGrafter"/>
</dbReference>
<keyword evidence="3" id="KW-1185">Reference proteome</keyword>
<dbReference type="Proteomes" id="UP000565207">
    <property type="component" value="Unassembled WGS sequence"/>
</dbReference>
<name>A0A7K6N9K2_PEDTO</name>
<evidence type="ECO:0000313" key="2">
    <source>
        <dbReference type="EMBL" id="NWW45886.1"/>
    </source>
</evidence>
<feature type="non-terminal residue" evidence="2">
    <location>
        <position position="134"/>
    </location>
</feature>
<proteinExistence type="predicted"/>
<dbReference type="Pfam" id="PF04258">
    <property type="entry name" value="Peptidase_A22B"/>
    <property type="match status" value="1"/>
</dbReference>
<feature type="compositionally biased region" description="Polar residues" evidence="1">
    <location>
        <begin position="63"/>
        <end position="77"/>
    </location>
</feature>
<gene>
    <name evidence="2" type="primary">Sppl2b_0</name>
    <name evidence="2" type="ORF">PEDTOR_R14254</name>
</gene>
<feature type="non-terminal residue" evidence="2">
    <location>
        <position position="1"/>
    </location>
</feature>
<feature type="region of interest" description="Disordered" evidence="1">
    <location>
        <begin position="53"/>
        <end position="134"/>
    </location>
</feature>
<dbReference type="GO" id="GO:0098553">
    <property type="term" value="C:lumenal side of endoplasmic reticulum membrane"/>
    <property type="evidence" value="ECO:0007669"/>
    <property type="project" value="TreeGrafter"/>
</dbReference>
<dbReference type="GO" id="GO:0042500">
    <property type="term" value="F:aspartic endopeptidase activity, intramembrane cleaving"/>
    <property type="evidence" value="ECO:0007669"/>
    <property type="project" value="InterPro"/>
</dbReference>
<dbReference type="InterPro" id="IPR007369">
    <property type="entry name" value="Peptidase_A22B_SPP"/>
</dbReference>